<keyword evidence="2" id="KW-0812">Transmembrane</keyword>
<feature type="compositionally biased region" description="Basic and acidic residues" evidence="1">
    <location>
        <begin position="205"/>
        <end position="223"/>
    </location>
</feature>
<keyword evidence="2" id="KW-1133">Transmembrane helix</keyword>
<dbReference type="RefSeq" id="WP_188532710.1">
    <property type="nucleotide sequence ID" value="NZ_BMGR01000014.1"/>
</dbReference>
<gene>
    <name evidence="4" type="ORF">GCM10010916_38630</name>
</gene>
<dbReference type="InterPro" id="IPR011055">
    <property type="entry name" value="Dup_hybrid_motif"/>
</dbReference>
<dbReference type="Proteomes" id="UP000644756">
    <property type="component" value="Unassembled WGS sequence"/>
</dbReference>
<dbReference type="EMBL" id="BMGR01000014">
    <property type="protein sequence ID" value="GGG18097.1"/>
    <property type="molecule type" value="Genomic_DNA"/>
</dbReference>
<evidence type="ECO:0000256" key="2">
    <source>
        <dbReference type="SAM" id="Phobius"/>
    </source>
</evidence>
<dbReference type="CDD" id="cd12797">
    <property type="entry name" value="M23_peptidase"/>
    <property type="match status" value="1"/>
</dbReference>
<evidence type="ECO:0000256" key="1">
    <source>
        <dbReference type="SAM" id="MobiDB-lite"/>
    </source>
</evidence>
<feature type="domain" description="M23ase beta-sheet core" evidence="3">
    <location>
        <begin position="394"/>
        <end position="483"/>
    </location>
</feature>
<dbReference type="InterPro" id="IPR016047">
    <property type="entry name" value="M23ase_b-sheet_dom"/>
</dbReference>
<dbReference type="InterPro" id="IPR050570">
    <property type="entry name" value="Cell_wall_metabolism_enzyme"/>
</dbReference>
<dbReference type="SUPFAM" id="SSF51261">
    <property type="entry name" value="Duplicated hybrid motif"/>
    <property type="match status" value="1"/>
</dbReference>
<dbReference type="GO" id="GO:0004222">
    <property type="term" value="F:metalloendopeptidase activity"/>
    <property type="evidence" value="ECO:0007669"/>
    <property type="project" value="TreeGrafter"/>
</dbReference>
<reference evidence="4" key="1">
    <citation type="journal article" date="2014" name="Int. J. Syst. Evol. Microbiol.">
        <title>Complete genome sequence of Corynebacterium casei LMG S-19264T (=DSM 44701T), isolated from a smear-ripened cheese.</title>
        <authorList>
            <consortium name="US DOE Joint Genome Institute (JGI-PGF)"/>
            <person name="Walter F."/>
            <person name="Albersmeier A."/>
            <person name="Kalinowski J."/>
            <person name="Ruckert C."/>
        </authorList>
    </citation>
    <scope>NUCLEOTIDE SEQUENCE</scope>
    <source>
        <strain evidence="4">CGMCC 1.12987</strain>
    </source>
</reference>
<name>A0A917LF19_9BACL</name>
<evidence type="ECO:0000313" key="5">
    <source>
        <dbReference type="Proteomes" id="UP000644756"/>
    </source>
</evidence>
<sequence length="518" mass="56628">MISISAQEMGQEAAGQAGDFAKKTGGKLVKKAAQKVAKHLKKLLVNLLKKVILAAVKAVLATIGPYGAAILLAVILFYAMLDSIPSADWFFKGGERTSAEETIDREYEQKFKDLASNSVIAVDQEEASAEWKQMLKGAVTPSWAIPASLVRYQAVRSDGKIVLPDPKQMYLNLEPTFSFTTVNDDMEYIKTVTACYREEEEKDANGKVVKDANGKPKMKRIDEPPTESTSSSKMPSHKIMSRVEIPFGATDLPSAKRYFPGGTFEPNGNWESAGASSSGKCTTSTYKRWEKTLVDDRGVPEMNLDSEKFKEFLIARGVKPGDIDEIFEYIAATDPNFPIDLYSGEDTVVGPGSDVYQNPDYVFTGNVDEEGWVWPIAINYYGVNSGFGPRWGKFHYGIDLGGRGWPNAPILAAKAGLVIWAGERGAYGNLVVLSHEDGLQTRYAHMSKITVQNGQQVAAGQQLGKQGTTGRSTGPHLHFEVAIPNPNNPMAPMRDKGVKPFDPMIFLGPVLEKIKGGK</sequence>
<dbReference type="Pfam" id="PF01551">
    <property type="entry name" value="Peptidase_M23"/>
    <property type="match status" value="1"/>
</dbReference>
<keyword evidence="5" id="KW-1185">Reference proteome</keyword>
<protein>
    <recommendedName>
        <fullName evidence="3">M23ase beta-sheet core domain-containing protein</fullName>
    </recommendedName>
</protein>
<feature type="region of interest" description="Disordered" evidence="1">
    <location>
        <begin position="205"/>
        <end position="237"/>
    </location>
</feature>
<evidence type="ECO:0000313" key="4">
    <source>
        <dbReference type="EMBL" id="GGG18097.1"/>
    </source>
</evidence>
<comment type="caution">
    <text evidence="4">The sequence shown here is derived from an EMBL/GenBank/DDBJ whole genome shotgun (WGS) entry which is preliminary data.</text>
</comment>
<dbReference type="PANTHER" id="PTHR21666">
    <property type="entry name" value="PEPTIDASE-RELATED"/>
    <property type="match status" value="1"/>
</dbReference>
<reference evidence="4" key="2">
    <citation type="submission" date="2020-09" db="EMBL/GenBank/DDBJ databases">
        <authorList>
            <person name="Sun Q."/>
            <person name="Zhou Y."/>
        </authorList>
    </citation>
    <scope>NUCLEOTIDE SEQUENCE</scope>
    <source>
        <strain evidence="4">CGMCC 1.12987</strain>
    </source>
</reference>
<dbReference type="Gene3D" id="2.70.70.10">
    <property type="entry name" value="Glucose Permease (Domain IIA)"/>
    <property type="match status" value="1"/>
</dbReference>
<dbReference type="AlphaFoldDB" id="A0A917LF19"/>
<dbReference type="PANTHER" id="PTHR21666:SF270">
    <property type="entry name" value="MUREIN HYDROLASE ACTIVATOR ENVC"/>
    <property type="match status" value="1"/>
</dbReference>
<evidence type="ECO:0000259" key="3">
    <source>
        <dbReference type="Pfam" id="PF01551"/>
    </source>
</evidence>
<keyword evidence="2" id="KW-0472">Membrane</keyword>
<organism evidence="4 5">
    <name type="scientific">Paenibacillus abyssi</name>
    <dbReference type="NCBI Taxonomy" id="1340531"/>
    <lineage>
        <taxon>Bacteria</taxon>
        <taxon>Bacillati</taxon>
        <taxon>Bacillota</taxon>
        <taxon>Bacilli</taxon>
        <taxon>Bacillales</taxon>
        <taxon>Paenibacillaceae</taxon>
        <taxon>Paenibacillus</taxon>
    </lineage>
</organism>
<proteinExistence type="predicted"/>
<feature type="transmembrane region" description="Helical" evidence="2">
    <location>
        <begin position="51"/>
        <end position="81"/>
    </location>
</feature>
<accession>A0A917LF19</accession>